<evidence type="ECO:0000313" key="3">
    <source>
        <dbReference type="Proteomes" id="UP000257109"/>
    </source>
</evidence>
<dbReference type="EMBL" id="QJKJ01010515">
    <property type="protein sequence ID" value="RDX73476.1"/>
    <property type="molecule type" value="Genomic_DNA"/>
</dbReference>
<dbReference type="Proteomes" id="UP000257109">
    <property type="component" value="Unassembled WGS sequence"/>
</dbReference>
<keyword evidence="3" id="KW-1185">Reference proteome</keyword>
<sequence>MVKHKTKLLAKRIDYGEVYAPVTRTETVKLVVEIATNADSMHQLDVKYAFLNGPLEEKTYSKL</sequence>
<comment type="caution">
    <text evidence="2">The sequence shown here is derived from an EMBL/GenBank/DDBJ whole genome shotgun (WGS) entry which is preliminary data.</text>
</comment>
<feature type="domain" description="Reverse transcriptase Ty1/copia-type" evidence="1">
    <location>
        <begin position="7"/>
        <end position="62"/>
    </location>
</feature>
<dbReference type="OrthoDB" id="1721964at2759"/>
<name>A0A371F578_MUCPR</name>
<reference evidence="2" key="1">
    <citation type="submission" date="2018-05" db="EMBL/GenBank/DDBJ databases">
        <title>Draft genome of Mucuna pruriens seed.</title>
        <authorList>
            <person name="Nnadi N.E."/>
            <person name="Vos R."/>
            <person name="Hasami M.H."/>
            <person name="Devisetty U.K."/>
            <person name="Aguiy J.C."/>
        </authorList>
    </citation>
    <scope>NUCLEOTIDE SEQUENCE [LARGE SCALE GENOMIC DNA]</scope>
    <source>
        <strain evidence="2">JCA_2017</strain>
    </source>
</reference>
<accession>A0A371F578</accession>
<evidence type="ECO:0000259" key="1">
    <source>
        <dbReference type="Pfam" id="PF07727"/>
    </source>
</evidence>
<dbReference type="STRING" id="157652.A0A371F578"/>
<dbReference type="AlphaFoldDB" id="A0A371F578"/>
<dbReference type="Pfam" id="PF07727">
    <property type="entry name" value="RVT_2"/>
    <property type="match status" value="1"/>
</dbReference>
<gene>
    <name evidence="2" type="primary">GIP</name>
    <name evidence="2" type="ORF">CR513_46919</name>
</gene>
<organism evidence="2 3">
    <name type="scientific">Mucuna pruriens</name>
    <name type="common">Velvet bean</name>
    <name type="synonym">Dolichos pruriens</name>
    <dbReference type="NCBI Taxonomy" id="157652"/>
    <lineage>
        <taxon>Eukaryota</taxon>
        <taxon>Viridiplantae</taxon>
        <taxon>Streptophyta</taxon>
        <taxon>Embryophyta</taxon>
        <taxon>Tracheophyta</taxon>
        <taxon>Spermatophyta</taxon>
        <taxon>Magnoliopsida</taxon>
        <taxon>eudicotyledons</taxon>
        <taxon>Gunneridae</taxon>
        <taxon>Pentapetalae</taxon>
        <taxon>rosids</taxon>
        <taxon>fabids</taxon>
        <taxon>Fabales</taxon>
        <taxon>Fabaceae</taxon>
        <taxon>Papilionoideae</taxon>
        <taxon>50 kb inversion clade</taxon>
        <taxon>NPAAA clade</taxon>
        <taxon>indigoferoid/millettioid clade</taxon>
        <taxon>Phaseoleae</taxon>
        <taxon>Mucuna</taxon>
    </lineage>
</organism>
<dbReference type="InterPro" id="IPR013103">
    <property type="entry name" value="RVT_2"/>
</dbReference>
<proteinExistence type="predicted"/>
<evidence type="ECO:0000313" key="2">
    <source>
        <dbReference type="EMBL" id="RDX73476.1"/>
    </source>
</evidence>
<feature type="non-terminal residue" evidence="2">
    <location>
        <position position="1"/>
    </location>
</feature>
<protein>
    <submittedName>
        <fullName evidence="2">Copia protein</fullName>
    </submittedName>
</protein>